<evidence type="ECO:0000256" key="1">
    <source>
        <dbReference type="ARBA" id="ARBA00004613"/>
    </source>
</evidence>
<dbReference type="InterPro" id="IPR021026">
    <property type="entry name" value="Filamn_hemagglutn_DUF3739"/>
</dbReference>
<sequence>MTSKSHSRYRLHPIAQALALVLLSSVAQHSQAQLRGAWFTQSNAAQQHQNANNNHAIRAAQQVANMQQQQAAARAQLSHSLDNLNRTASAIAAQQAAQNAARLAAQQQASNVAEGLAQGGLEVAVGDKAQWLGAEAPVHTQQNGQHHVGIKQTESKAILNWNRFDVGRNTTVEFQQKNTDAVLNRVVGDQVAPSQIQGRIKGDGTVMVVNQNGIVFSGTSQVNVRNLVAAAATITDDQFLNHGLYSPDSKTPAFKQAIGKIEIQAGAQIHTHKPENSTTGGGYVLVLAKDIQQDGTLTAQQGQVALAAGDSFIIRKGQATDANQQSTVRGNEVLPSGLGHIENTGLIQARAGDISLSANSISQAGVLSSTTTQNQRGTVHLTATEADANILLASHSVTAIEVEPGGQALDSQRDSAIAANWLGLNDRFRGDLSLIRITSAGTLDLATESLTLATGGQITFNAAHRSLVRKGARLDVSGALDVPLAMAVNNLEVNVQGNEQRDSPNNRDSKNLNNQTIWLDRRFLVHVPDGTNGYEGDRWYSQGGLLEVGGYLSNTTHSTAEWLAQGGTVLFSGGDVVTQQGSQINLSGGTLAVQSGHLKQSWLRGDDGRLYRADTAPGDRLYQPGVFTGYVQESARWGGKRSFASPLLAPQQRFEHGYLVGRDAGRLIIDTPNAVLEGELISAVYNSPRQHTAAPTDADGYGLPHHALARSAQLIIGQYIPFYISKEQRLDHQFNPRAQSVILDSLGEAIASEWELDTALPLERQNTIYVNTDALNSDQLSALRIATHDTLALHSDLKLADGAYLQFYSPDIHLGANITVPSGKVEVGNVLHQIDGNGYRDFWLNPLAGRTAQVLVAPGVTLTTQGLWNNLTQGNATPSPYIHGGSVSLRSTGDIILNENSLINVSAGATLNQLGRVQGGRGGNLQLEAGFGNKAGADIHLQGQLQGHGFQQAGTLHWHQNSAIELGTGLFDAGFFAAGFAHYHIASLQGMSLEQELHILRPVLQPTATAADMGSEHHSSQALQPYLPQLYLADHTKRSITQRAGANLTLTVGSTYAAPDHDVTLSIGEQATLSVDPGQTIQLYSVGDIHIAGRLNAWGGKIEIGNLWQGQGTGNLFRTVTLAPSAYLDVAGRASSAVDPYGKAYGLAPAGGTIQIGGQFNHQNGTIGHINAVNGEPIDADSMFILVHKGATLDASGSRTQIDVPQQNTINHASNGGSISLSSSAGLYLDGQFIAHSGGLGAAGGHLTLALDTPIYASHSNTIVREAREFLITTEFESSTQQALRYGHARLATQQLEQSGITNLSLYSDGLLSLENGLLLTAAESLNLYARAIAWAEHTDPHGLVSLKAPYVKLAAPGSATGAEGNPPPLHPTLSGLTPSQQAPQGQLQIVATALLDIQNQLSIGGRTDVTSHVNQIVDRRGFEHVLLQSKGDIRLVKASRKGHLSAVYAPANLTLHAAQIYPATGASTLLQAGWKASQNPPHTLLIERAEGALPHLPYSVFGTLTLEAPHIIQQGVLRAPLGQIIIGSNAYSDFTQSLTLAAGSITSVSAAGLTMPYGGTVDNIAWTYMAQPISLYGAGSPEVGHVGLRGQYIEVADKAIIDLSGGGTLTGAGFVSGRGGSTDARYHPLMQYQGNSFTLPSQQDRAIYAIVPSHPNATAPQAEQGSSPTAGQQITLGHHLPGLPAGTYTLLPASYALLPGAFRVELHLNHPLPGTAPTAMPNGSWAASGTLSQAHTGIEQSLAHRITLTPADTLRRYASYNETSYADFAHMDAVRRGVPRAQIEADGKLLHIALRERNRELGTLSLSLRGKILGKPEKRGYGSNVAITTSGNIEVLADGTTPSADHATALLASELSQLDINRLSLGTRVYVDYDFSPNIAQILGSSAAQGITIRSDASLSAPEILLASHSFSAEGIIIEQGAALNTLYRGEAAFSANDGYIYQAVDNAAIVALSNSLMRWLPPVRGSDNSPSAPIALGSCPSHTCQGLTRLYSEGSLAFLTNNNFTLTDHVRYGTRHLSLGSDAFHIGSQTALQQAASAGVLPPGLRLTERDFQRLLQGDTDWGAPAMETLELIAGSSMNFLGNVTLSTLNSQGQSTMDNLLLTTPAIYGYGTETDTAAIHTGHLIWNGSSQAAGDVVYGGAGTGDGTFHIDAQRITLGFGPWSQPDGDTLAARLLLGFKQAHLNASTAFSANNEGKLSFYHRRGLDYDTVNGYQYSGGHLRIHTPLLTGSAGSSSSIVTGGDINVHNPYGASLGYDALNALGAELGLQTGGSLHLNTAVLLPSGKLSLKAQHHLDLGAHAHIDMAGRTVTYFDDAAATQYSWGGDVYLESLGGNITQAPASIINLSAINNQAGRLSALASHPDHGRVLLQGQILGQASGTYNAGGTVVPYLSGGLIIQAQTLGHGDLNSNFAALNQRLNTGEVFGLRRFQLLQGDLRVGDELRAHEIDLSLDAGHLNVQGKIDASGAQVGSIRLAAQNGLHLGSQALLDAHGTLARIDSYGQLIYAPNRAIIELNSGLGQLHTEAGAQLDLRYGTDDARLAAIVAAPRLGEVHLYAPRLDAQGHSHTAAAIQHGDLAIHIEPGLQLQGAHAVAVYGRTIYDDAPYGTDPAASGKAYQVITQDYLNAKHQQSAQFINAALANTHLRQHKLAGLTQSYGDILHLRPAIDLVSATADGDLIVSGDLDLSGHRYASLNPHRQQTALYGSGEPGTLAIRAGGNLSIYGSINDGFAPPPETPDDNGWVLTPGVIAFGGEIIVPGSGVVLGKGTQFASGKTLNYAIPIQPSLAAGVELPVTATLSTNLDLAAGYVFNGPVYDANGQLLHAAGSILQEATTLAANTQLGAGFKLPARASFHAFTWPAGVPLPQSLALAQDVNLPLGALIPSLTDVKLPHNALSTPLRPTANGRMGQNWAIAAMLPEKSLSWNLRVVAGADTQAVDNRSLQQTANGEIQLSDSHYTIFNQRESLFIPGVPDQIIPGGAWFWNALGEQRFGHKAGTLAGPEFERHCSRGYCDRYFYVWNELGEQRFGYKAGTPAGPEFERHCNRGYCDSLGESIIIPGTPDQTIIGAIIKQVPVSHVFSVLRTGTGHLDLISQGSIQVQSPYGIYTAGTHTASAAANQEADFNRSRAKAADGTYLNTSKSMAPSDGSSPALGTGYEALVNGGPSSTYTAWYPEHGGNVLIHSGGNVTLDNWSGYFNISQDTDLRELKSSSLVSNWLWRQASGNTNGIDPIATAWWLNFGTYIAGTPNSINSSIISGLDQVNYGGVISTPELIGFTGLGTLGGGNLHIDVQGMAGTLERLGRNETNMPRSQALNVAVASTGRVLADGSLLQTGGGDLQLRIAHGWNPSMAARARISSNSGLQSQNPNLLGTVTNLRGDTYTLSNSLGGIKQFYTRALGLGTDLRDTRAFDPYAQQRGFANGGITLVLGDSPARLHTRGDLVLTGTADPTRLATPYTLPYSYLGQAYGSGGESWFSLWTPNTAIQLFSVGGHAAPAAQSYLTNDLNASDGWQTYPSQLKVIATAGSIFIQHSERTQNYIPILLAPSTLGELTLLAQQSIYTAGLSISRSGNLNAISSPFKPAFMSRTGFLNEAQAHNLTENAMYLRASLFTFGVPNAALSSHLDSRPSRFYAQQGDIIGLESGGVIDFGAHGSRANQIWYEGHAPVWMRAGRDIVRSGNVMGTDNRTSMPNALGSVVGKDTYGPSFRTGNLFIHHHANDVSIVEAGRDIILSHFQIAGPGTLEVSAGRHIIMAQQLIDLSQFPRRSHLVNTGLHSLGPIVPGDHRPGASIAVQAGMGPGAQWDAFLQHYLDPANAAIVGTPLADQAGKVVKTYHDELITWLEQRYGFEADGDGDTVEQARAYFAALGREQQRIFARDLYFAELRAGGREYNDANGPRAGSYLRGRQAIAALFPTTDAQGQPIHYQGDVLMYGASGVHTDVGGDIQILTPGGAQIYGIEGSAIPPATAGLITRGQGNIQMYSLGSILLGQSRIMTTFGGDILAWSAQGDINAGRGAKTTQIFTPPRRVYDDIGNVTINPDVPSTGAGIATLAPIAEVPPGDMDLIAPLGTIDAGEAGIRVSGNVNLAALHVVNAENIQVQGESKGIPIAVTVNVGALTSASSAATSAATAAQETLARTRDAARSTQPSQIQVQVLGFGT</sequence>
<protein>
    <submittedName>
        <fullName evidence="7">Filamentous hemagglutinin family protein</fullName>
    </submittedName>
</protein>
<organism evidence="7 8">
    <name type="scientific">Alcaligenes endophyticus</name>
    <dbReference type="NCBI Taxonomy" id="1929088"/>
    <lineage>
        <taxon>Bacteria</taxon>
        <taxon>Pseudomonadati</taxon>
        <taxon>Pseudomonadota</taxon>
        <taxon>Betaproteobacteria</taxon>
        <taxon>Burkholderiales</taxon>
        <taxon>Alcaligenaceae</taxon>
        <taxon>Alcaligenes</taxon>
    </lineage>
</organism>
<dbReference type="RefSeq" id="WP_266124275.1">
    <property type="nucleotide sequence ID" value="NZ_JAJHNU010000002.1"/>
</dbReference>
<proteinExistence type="predicted"/>
<reference evidence="7" key="1">
    <citation type="submission" date="2021-11" db="EMBL/GenBank/DDBJ databases">
        <title>Draft genome sequence of Alcaligenes endophyticus type strain CCUG 75668T.</title>
        <authorList>
            <person name="Salva-Serra F."/>
            <person name="Duran R.E."/>
            <person name="Seeger M."/>
            <person name="Moore E.R.B."/>
            <person name="Jaen-Luchoro D."/>
        </authorList>
    </citation>
    <scope>NUCLEOTIDE SEQUENCE</scope>
    <source>
        <strain evidence="7">CCUG 75668</strain>
    </source>
</reference>
<keyword evidence="3 5" id="KW-0732">Signal</keyword>
<feature type="region of interest" description="Disordered" evidence="4">
    <location>
        <begin position="1358"/>
        <end position="1382"/>
    </location>
</feature>
<evidence type="ECO:0000256" key="3">
    <source>
        <dbReference type="ARBA" id="ARBA00022729"/>
    </source>
</evidence>
<accession>A0ABT8EJY4</accession>
<evidence type="ECO:0000259" key="6">
    <source>
        <dbReference type="SMART" id="SM00912"/>
    </source>
</evidence>
<dbReference type="SUPFAM" id="SSF51126">
    <property type="entry name" value="Pectin lyase-like"/>
    <property type="match status" value="1"/>
</dbReference>
<dbReference type="InterPro" id="IPR012334">
    <property type="entry name" value="Pectin_lyas_fold"/>
</dbReference>
<feature type="chain" id="PRO_5046155888" evidence="5">
    <location>
        <begin position="33"/>
        <end position="4158"/>
    </location>
</feature>
<dbReference type="PANTHER" id="PTHR12338">
    <property type="entry name" value="AUTOTRANSPORTER"/>
    <property type="match status" value="1"/>
</dbReference>
<dbReference type="Proteomes" id="UP001168613">
    <property type="component" value="Unassembled WGS sequence"/>
</dbReference>
<comment type="subcellular location">
    <subcellularLocation>
        <location evidence="1">Secreted</location>
    </subcellularLocation>
</comment>
<dbReference type="PANTHER" id="PTHR12338:SF8">
    <property type="entry name" value="HEME_HEMOPEXIN-BINDING PROTEIN"/>
    <property type="match status" value="1"/>
</dbReference>
<evidence type="ECO:0000256" key="5">
    <source>
        <dbReference type="SAM" id="SignalP"/>
    </source>
</evidence>
<feature type="signal peptide" evidence="5">
    <location>
        <begin position="1"/>
        <end position="32"/>
    </location>
</feature>
<comment type="caution">
    <text evidence="7">The sequence shown here is derived from an EMBL/GenBank/DDBJ whole genome shotgun (WGS) entry which is preliminary data.</text>
</comment>
<keyword evidence="2" id="KW-0964">Secreted</keyword>
<dbReference type="InterPro" id="IPR050909">
    <property type="entry name" value="Bact_Autotransporter_VF"/>
</dbReference>
<name>A0ABT8EJY4_9BURK</name>
<evidence type="ECO:0000313" key="8">
    <source>
        <dbReference type="Proteomes" id="UP001168613"/>
    </source>
</evidence>
<feature type="domain" description="Filamentous haemagglutinin FhaB/tRNA nuclease CdiA-like TPS" evidence="6">
    <location>
        <begin position="133"/>
        <end position="238"/>
    </location>
</feature>
<dbReference type="Pfam" id="PF12545">
    <property type="entry name" value="DUF3739"/>
    <property type="match status" value="1"/>
</dbReference>
<gene>
    <name evidence="7" type="ORF">LMS43_09915</name>
</gene>
<dbReference type="Gene3D" id="2.160.20.10">
    <property type="entry name" value="Single-stranded right-handed beta-helix, Pectin lyase-like"/>
    <property type="match status" value="1"/>
</dbReference>
<dbReference type="EMBL" id="JAJHNU010000002">
    <property type="protein sequence ID" value="MDN4121604.1"/>
    <property type="molecule type" value="Genomic_DNA"/>
</dbReference>
<dbReference type="InterPro" id="IPR011050">
    <property type="entry name" value="Pectin_lyase_fold/virulence"/>
</dbReference>
<evidence type="ECO:0000313" key="7">
    <source>
        <dbReference type="EMBL" id="MDN4121604.1"/>
    </source>
</evidence>
<dbReference type="NCBIfam" id="TIGR01901">
    <property type="entry name" value="adhes_NPXG"/>
    <property type="match status" value="1"/>
</dbReference>
<dbReference type="SMART" id="SM00912">
    <property type="entry name" value="Haemagg_act"/>
    <property type="match status" value="1"/>
</dbReference>
<dbReference type="InterPro" id="IPR008638">
    <property type="entry name" value="FhaB/CdiA-like_TPS"/>
</dbReference>
<evidence type="ECO:0000256" key="4">
    <source>
        <dbReference type="SAM" id="MobiDB-lite"/>
    </source>
</evidence>
<keyword evidence="8" id="KW-1185">Reference proteome</keyword>
<evidence type="ECO:0000256" key="2">
    <source>
        <dbReference type="ARBA" id="ARBA00022525"/>
    </source>
</evidence>
<dbReference type="Pfam" id="PF05860">
    <property type="entry name" value="TPS"/>
    <property type="match status" value="1"/>
</dbReference>